<dbReference type="RefSeq" id="WP_254289241.1">
    <property type="nucleotide sequence ID" value="NZ_JAMLDY010000010.1"/>
</dbReference>
<evidence type="ECO:0000259" key="2">
    <source>
        <dbReference type="Pfam" id="PF09361"/>
    </source>
</evidence>
<feature type="domain" description="Phasin" evidence="2">
    <location>
        <begin position="41"/>
        <end position="132"/>
    </location>
</feature>
<keyword evidence="4" id="KW-1185">Reference proteome</keyword>
<sequence length="141" mass="15013">MMADDTGAGRTDGQNGGKGAADAMRDTAGRAREAFSDHVIDPARRAGEALRASGQKVADGSATIGLKIIEQAEQNSHQAFEAMREAAKAKDLGDVMRIQGDYLRDQGQRAMNQAREIGELIMQFGRDAVTPLRPGGDSKPD</sequence>
<dbReference type="AlphaFoldDB" id="A0A9X2HXH0"/>
<dbReference type="Pfam" id="PF09361">
    <property type="entry name" value="Phasin_2"/>
    <property type="match status" value="1"/>
</dbReference>
<name>A0A9X2HXH0_9SPHN</name>
<accession>A0A9X2HXH0</accession>
<evidence type="ECO:0000313" key="4">
    <source>
        <dbReference type="Proteomes" id="UP001139486"/>
    </source>
</evidence>
<feature type="region of interest" description="Disordered" evidence="1">
    <location>
        <begin position="1"/>
        <end position="37"/>
    </location>
</feature>
<dbReference type="Proteomes" id="UP001139486">
    <property type="component" value="Unassembled WGS sequence"/>
</dbReference>
<reference evidence="3" key="1">
    <citation type="submission" date="2022-05" db="EMBL/GenBank/DDBJ databases">
        <title>Sphingomonas sp. strain RP10 Genome sequencing and assembly.</title>
        <authorList>
            <person name="Kim I."/>
        </authorList>
    </citation>
    <scope>NUCLEOTIDE SEQUENCE</scope>
    <source>
        <strain evidence="3">RP10</strain>
    </source>
</reference>
<evidence type="ECO:0000256" key="1">
    <source>
        <dbReference type="SAM" id="MobiDB-lite"/>
    </source>
</evidence>
<feature type="compositionally biased region" description="Basic and acidic residues" evidence="1">
    <location>
        <begin position="23"/>
        <end position="37"/>
    </location>
</feature>
<evidence type="ECO:0000313" key="3">
    <source>
        <dbReference type="EMBL" id="MCP3735229.1"/>
    </source>
</evidence>
<gene>
    <name evidence="3" type="ORF">M9979_10145</name>
</gene>
<dbReference type="EMBL" id="JAMLDY010000010">
    <property type="protein sequence ID" value="MCP3735229.1"/>
    <property type="molecule type" value="Genomic_DNA"/>
</dbReference>
<protein>
    <submittedName>
        <fullName evidence="3">Phasin family protein</fullName>
    </submittedName>
</protein>
<organism evidence="3 4">
    <name type="scientific">Sphingomonas liriopis</name>
    <dbReference type="NCBI Taxonomy" id="2949094"/>
    <lineage>
        <taxon>Bacteria</taxon>
        <taxon>Pseudomonadati</taxon>
        <taxon>Pseudomonadota</taxon>
        <taxon>Alphaproteobacteria</taxon>
        <taxon>Sphingomonadales</taxon>
        <taxon>Sphingomonadaceae</taxon>
        <taxon>Sphingomonas</taxon>
    </lineage>
</organism>
<comment type="caution">
    <text evidence="3">The sequence shown here is derived from an EMBL/GenBank/DDBJ whole genome shotgun (WGS) entry which is preliminary data.</text>
</comment>
<dbReference type="InterPro" id="IPR018968">
    <property type="entry name" value="Phasin"/>
</dbReference>
<proteinExistence type="predicted"/>